<evidence type="ECO:0000256" key="1">
    <source>
        <dbReference type="ARBA" id="ARBA00010838"/>
    </source>
</evidence>
<dbReference type="GO" id="GO:0030245">
    <property type="term" value="P:cellulose catabolic process"/>
    <property type="evidence" value="ECO:0007669"/>
    <property type="project" value="UniProtKB-KW"/>
</dbReference>
<comment type="similarity">
    <text evidence="1">Belongs to the glycosyl hydrolase 1 family.</text>
</comment>
<evidence type="ECO:0000313" key="7">
    <source>
        <dbReference type="EMBL" id="CAB4699198.1"/>
    </source>
</evidence>
<evidence type="ECO:0000256" key="2">
    <source>
        <dbReference type="ARBA" id="ARBA00022801"/>
    </source>
</evidence>
<dbReference type="PANTHER" id="PTHR10353">
    <property type="entry name" value="GLYCOSYL HYDROLASE"/>
    <property type="match status" value="1"/>
</dbReference>
<name>A0A6J6PRM2_9ZZZZ</name>
<dbReference type="InterPro" id="IPR001360">
    <property type="entry name" value="Glyco_hydro_1"/>
</dbReference>
<gene>
    <name evidence="7" type="ORF">UFOPK2579_00848</name>
</gene>
<accession>A0A6J6PRM2</accession>
<dbReference type="EMBL" id="CAEZXR010000079">
    <property type="protein sequence ID" value="CAB4699198.1"/>
    <property type="molecule type" value="Genomic_DNA"/>
</dbReference>
<keyword evidence="4" id="KW-0119">Carbohydrate metabolism</keyword>
<evidence type="ECO:0000256" key="6">
    <source>
        <dbReference type="ARBA" id="ARBA00023326"/>
    </source>
</evidence>
<dbReference type="PRINTS" id="PR00131">
    <property type="entry name" value="GLHYDRLASE1"/>
</dbReference>
<organism evidence="7">
    <name type="scientific">freshwater metagenome</name>
    <dbReference type="NCBI Taxonomy" id="449393"/>
    <lineage>
        <taxon>unclassified sequences</taxon>
        <taxon>metagenomes</taxon>
        <taxon>ecological metagenomes</taxon>
    </lineage>
</organism>
<dbReference type="Gene3D" id="3.20.20.80">
    <property type="entry name" value="Glycosidases"/>
    <property type="match status" value="1"/>
</dbReference>
<keyword evidence="3" id="KW-0136">Cellulose degradation</keyword>
<evidence type="ECO:0000256" key="3">
    <source>
        <dbReference type="ARBA" id="ARBA00023001"/>
    </source>
</evidence>
<sequence>MPVPGASPDRPPTPLPPGFRFGVGSAAYAVEGAVAQDGRGPSIWDTFAAQPGRIADGSTGVIAADHYHRHGEDVELLERLGVGGYRLSLSWSRIQPDGAGAVNPAGLDFYDRLLDDLLAQGIAPMVTLYHWDLPQALEDDGGWLNRATIEHFAAYAALVGERFSDRVEHWIPVNEPNIATVLGYGSGRHAPGRTLLFDAMPVAHHLMLAHGRAAIALRDAGASSVGCANHHAPMWPASDDEADVGATKLFDALWNGMFLEPMLLGRYPVDLQPLVEPDLHEGDLATIRQPLDFYGVSYDGPMKIGATAEDSEYPFERCELLGYPLTESGRSVVPDALREWLVVLRARFRAALPPILITECGAAYSVSPDEHGVVDDQERIDFLQGHLQAVSAAAQRGVDVRGFYAGSLLDSFEWSAGLSRRSGLVHVDHDTQARTPKRSFEWYAALIAAQTRSVG</sequence>
<evidence type="ECO:0000256" key="5">
    <source>
        <dbReference type="ARBA" id="ARBA00023295"/>
    </source>
</evidence>
<dbReference type="NCBIfam" id="TIGR03356">
    <property type="entry name" value="BGL"/>
    <property type="match status" value="1"/>
</dbReference>
<proteinExistence type="inferred from homology"/>
<dbReference type="Pfam" id="PF00232">
    <property type="entry name" value="Glyco_hydro_1"/>
    <property type="match status" value="1"/>
</dbReference>
<reference evidence="7" key="1">
    <citation type="submission" date="2020-05" db="EMBL/GenBank/DDBJ databases">
        <authorList>
            <person name="Chiriac C."/>
            <person name="Salcher M."/>
            <person name="Ghai R."/>
            <person name="Kavagutti S V."/>
        </authorList>
    </citation>
    <scope>NUCLEOTIDE SEQUENCE</scope>
</reference>
<keyword evidence="2" id="KW-0378">Hydrolase</keyword>
<keyword evidence="6" id="KW-0624">Polysaccharide degradation</keyword>
<protein>
    <submittedName>
        <fullName evidence="7">Unannotated protein</fullName>
    </submittedName>
</protein>
<dbReference type="InterPro" id="IPR017853">
    <property type="entry name" value="GH"/>
</dbReference>
<keyword evidence="5" id="KW-0326">Glycosidase</keyword>
<dbReference type="PANTHER" id="PTHR10353:SF36">
    <property type="entry name" value="LP05116P"/>
    <property type="match status" value="1"/>
</dbReference>
<evidence type="ECO:0000256" key="4">
    <source>
        <dbReference type="ARBA" id="ARBA00023277"/>
    </source>
</evidence>
<dbReference type="GO" id="GO:0008422">
    <property type="term" value="F:beta-glucosidase activity"/>
    <property type="evidence" value="ECO:0007669"/>
    <property type="project" value="InterPro"/>
</dbReference>
<dbReference type="InterPro" id="IPR017736">
    <property type="entry name" value="Glyco_hydro_1_beta-glucosidase"/>
</dbReference>
<dbReference type="GO" id="GO:0005829">
    <property type="term" value="C:cytosol"/>
    <property type="evidence" value="ECO:0007669"/>
    <property type="project" value="TreeGrafter"/>
</dbReference>
<dbReference type="SUPFAM" id="SSF51445">
    <property type="entry name" value="(Trans)glycosidases"/>
    <property type="match status" value="1"/>
</dbReference>
<dbReference type="AlphaFoldDB" id="A0A6J6PRM2"/>
<dbReference type="FunFam" id="3.20.20.80:FF:000004">
    <property type="entry name" value="Beta-glucosidase 6-phospho-beta-glucosidase"/>
    <property type="match status" value="1"/>
</dbReference>